<accession>A0ACB6RFJ2</accession>
<organism evidence="1 2">
    <name type="scientific">Lindgomyces ingoldianus</name>
    <dbReference type="NCBI Taxonomy" id="673940"/>
    <lineage>
        <taxon>Eukaryota</taxon>
        <taxon>Fungi</taxon>
        <taxon>Dikarya</taxon>
        <taxon>Ascomycota</taxon>
        <taxon>Pezizomycotina</taxon>
        <taxon>Dothideomycetes</taxon>
        <taxon>Pleosporomycetidae</taxon>
        <taxon>Pleosporales</taxon>
        <taxon>Lindgomycetaceae</taxon>
        <taxon>Lindgomyces</taxon>
    </lineage>
</organism>
<proteinExistence type="predicted"/>
<sequence>MAGQDPKEVRKYLQQSHDRIFENNRKWAKEHVEKNPEFFNELSAGQEPDYLWIGCSDSRIPAEAITGLGPGEMFIHRNIANLVCNTDLNVMSVVNYAVRHLKVKHIIVCGHYGCGGVKAAISPKDMGLLNPWLRNIRDVYRLHETELDAIKDEEKRYDRLVELNVVEQCRNIIKTAAVQQSYKKNEFPIVHGWVFGFKDGLLKDLEIGFEDMLKGIQKIYDLSTE</sequence>
<protein>
    <submittedName>
        <fullName evidence="1">Carbonic anhydrase 2</fullName>
    </submittedName>
</protein>
<evidence type="ECO:0000313" key="1">
    <source>
        <dbReference type="EMBL" id="KAF2477095.1"/>
    </source>
</evidence>
<keyword evidence="2" id="KW-1185">Reference proteome</keyword>
<reference evidence="1" key="1">
    <citation type="journal article" date="2020" name="Stud. Mycol.">
        <title>101 Dothideomycetes genomes: a test case for predicting lifestyles and emergence of pathogens.</title>
        <authorList>
            <person name="Haridas S."/>
            <person name="Albert R."/>
            <person name="Binder M."/>
            <person name="Bloem J."/>
            <person name="Labutti K."/>
            <person name="Salamov A."/>
            <person name="Andreopoulos B."/>
            <person name="Baker S."/>
            <person name="Barry K."/>
            <person name="Bills G."/>
            <person name="Bluhm B."/>
            <person name="Cannon C."/>
            <person name="Castanera R."/>
            <person name="Culley D."/>
            <person name="Daum C."/>
            <person name="Ezra D."/>
            <person name="Gonzalez J."/>
            <person name="Henrissat B."/>
            <person name="Kuo A."/>
            <person name="Liang C."/>
            <person name="Lipzen A."/>
            <person name="Lutzoni F."/>
            <person name="Magnuson J."/>
            <person name="Mondo S."/>
            <person name="Nolan M."/>
            <person name="Ohm R."/>
            <person name="Pangilinan J."/>
            <person name="Park H.-J."/>
            <person name="Ramirez L."/>
            <person name="Alfaro M."/>
            <person name="Sun H."/>
            <person name="Tritt A."/>
            <person name="Yoshinaga Y."/>
            <person name="Zwiers L.-H."/>
            <person name="Turgeon B."/>
            <person name="Goodwin S."/>
            <person name="Spatafora J."/>
            <person name="Crous P."/>
            <person name="Grigoriev I."/>
        </authorList>
    </citation>
    <scope>NUCLEOTIDE SEQUENCE</scope>
    <source>
        <strain evidence="1">ATCC 200398</strain>
    </source>
</reference>
<gene>
    <name evidence="1" type="ORF">BDR25DRAFT_300163</name>
</gene>
<dbReference type="EMBL" id="MU003493">
    <property type="protein sequence ID" value="KAF2477095.1"/>
    <property type="molecule type" value="Genomic_DNA"/>
</dbReference>
<name>A0ACB6RFJ2_9PLEO</name>
<evidence type="ECO:0000313" key="2">
    <source>
        <dbReference type="Proteomes" id="UP000799755"/>
    </source>
</evidence>
<comment type="caution">
    <text evidence="1">The sequence shown here is derived from an EMBL/GenBank/DDBJ whole genome shotgun (WGS) entry which is preliminary data.</text>
</comment>
<dbReference type="Proteomes" id="UP000799755">
    <property type="component" value="Unassembled WGS sequence"/>
</dbReference>